<feature type="chain" id="PRO_5047369003" description="Lipoprotein" evidence="1">
    <location>
        <begin position="24"/>
        <end position="78"/>
    </location>
</feature>
<evidence type="ECO:0000313" key="2">
    <source>
        <dbReference type="EMBL" id="MBR0559217.1"/>
    </source>
</evidence>
<proteinExistence type="predicted"/>
<gene>
    <name evidence="2" type="ORF">KB213_03980</name>
</gene>
<dbReference type="PROSITE" id="PS51257">
    <property type="entry name" value="PROKAR_LIPOPROTEIN"/>
    <property type="match status" value="1"/>
</dbReference>
<evidence type="ECO:0000256" key="1">
    <source>
        <dbReference type="SAM" id="SignalP"/>
    </source>
</evidence>
<evidence type="ECO:0008006" key="4">
    <source>
        <dbReference type="Google" id="ProtNLM"/>
    </source>
</evidence>
<feature type="signal peptide" evidence="1">
    <location>
        <begin position="1"/>
        <end position="23"/>
    </location>
</feature>
<sequence length="78" mass="7814">MFRAIQYGALVVLGCASCLLLGACDGGGVFGPGAPMVVNGAGCQAGIYTCKPPMKVPFAVPCSCTQGRMMDAGNAGQR</sequence>
<keyword evidence="1" id="KW-0732">Signal</keyword>
<dbReference type="RefSeq" id="WP_211680733.1">
    <property type="nucleotide sequence ID" value="NZ_JAGRQH010000002.1"/>
</dbReference>
<keyword evidence="3" id="KW-1185">Reference proteome</keyword>
<name>A0ABS5E5P2_9PROT</name>
<organism evidence="2 3">
    <name type="scientific">Neokomagataea anthophila</name>
    <dbReference type="NCBI Taxonomy" id="2826925"/>
    <lineage>
        <taxon>Bacteria</taxon>
        <taxon>Pseudomonadati</taxon>
        <taxon>Pseudomonadota</taxon>
        <taxon>Alphaproteobacteria</taxon>
        <taxon>Acetobacterales</taxon>
        <taxon>Acetobacteraceae</taxon>
        <taxon>Neokomagataea</taxon>
    </lineage>
</organism>
<reference evidence="2 3" key="1">
    <citation type="submission" date="2021-04" db="EMBL/GenBank/DDBJ databases">
        <title>The complete genome sequence of Neokomagataea sp. TBRC 2177.</title>
        <authorList>
            <person name="Charoenyingcharoen P."/>
            <person name="Yukphan P."/>
        </authorList>
    </citation>
    <scope>NUCLEOTIDE SEQUENCE [LARGE SCALE GENOMIC DNA]</scope>
    <source>
        <strain evidence="2 3">TBRC 2177</strain>
    </source>
</reference>
<evidence type="ECO:0000313" key="3">
    <source>
        <dbReference type="Proteomes" id="UP000677812"/>
    </source>
</evidence>
<comment type="caution">
    <text evidence="2">The sequence shown here is derived from an EMBL/GenBank/DDBJ whole genome shotgun (WGS) entry which is preliminary data.</text>
</comment>
<dbReference type="EMBL" id="JAGRQH010000002">
    <property type="protein sequence ID" value="MBR0559217.1"/>
    <property type="molecule type" value="Genomic_DNA"/>
</dbReference>
<accession>A0ABS5E5P2</accession>
<dbReference type="Proteomes" id="UP000677812">
    <property type="component" value="Unassembled WGS sequence"/>
</dbReference>
<protein>
    <recommendedName>
        <fullName evidence="4">Lipoprotein</fullName>
    </recommendedName>
</protein>